<proteinExistence type="predicted"/>
<organism evidence="8">
    <name type="scientific">freshwater metagenome</name>
    <dbReference type="NCBI Taxonomy" id="449393"/>
    <lineage>
        <taxon>unclassified sequences</taxon>
        <taxon>metagenomes</taxon>
        <taxon>ecological metagenomes</taxon>
    </lineage>
</organism>
<dbReference type="InterPro" id="IPR023271">
    <property type="entry name" value="Aquaporin-like"/>
</dbReference>
<keyword evidence="4" id="KW-0677">Repeat</keyword>
<dbReference type="AlphaFoldDB" id="A0A6J7FKB5"/>
<comment type="subcellular location">
    <subcellularLocation>
        <location evidence="1">Endomembrane system</location>
        <topology evidence="1">Multi-pass membrane protein</topology>
    </subcellularLocation>
</comment>
<keyword evidence="2" id="KW-0813">Transport</keyword>
<evidence type="ECO:0000256" key="5">
    <source>
        <dbReference type="ARBA" id="ARBA00022989"/>
    </source>
</evidence>
<keyword evidence="3 7" id="KW-0812">Transmembrane</keyword>
<feature type="transmembrane region" description="Helical" evidence="7">
    <location>
        <begin position="5"/>
        <end position="25"/>
    </location>
</feature>
<evidence type="ECO:0000256" key="4">
    <source>
        <dbReference type="ARBA" id="ARBA00022737"/>
    </source>
</evidence>
<reference evidence="8" key="1">
    <citation type="submission" date="2020-05" db="EMBL/GenBank/DDBJ databases">
        <authorList>
            <person name="Chiriac C."/>
            <person name="Salcher M."/>
            <person name="Ghai R."/>
            <person name="Kavagutti S V."/>
        </authorList>
    </citation>
    <scope>NUCLEOTIDE SEQUENCE</scope>
</reference>
<feature type="transmembrane region" description="Helical" evidence="7">
    <location>
        <begin position="183"/>
        <end position="208"/>
    </location>
</feature>
<keyword evidence="5 7" id="KW-1133">Transmembrane helix</keyword>
<name>A0A6J7FKB5_9ZZZZ</name>
<evidence type="ECO:0000256" key="2">
    <source>
        <dbReference type="ARBA" id="ARBA00022448"/>
    </source>
</evidence>
<accession>A0A6J7FKB5</accession>
<gene>
    <name evidence="8" type="ORF">UFOPK3492_00676</name>
</gene>
<protein>
    <submittedName>
        <fullName evidence="8">Unannotated protein</fullName>
    </submittedName>
</protein>
<keyword evidence="6 7" id="KW-0472">Membrane</keyword>
<evidence type="ECO:0000256" key="3">
    <source>
        <dbReference type="ARBA" id="ARBA00022692"/>
    </source>
</evidence>
<evidence type="ECO:0000256" key="1">
    <source>
        <dbReference type="ARBA" id="ARBA00004127"/>
    </source>
</evidence>
<dbReference type="GO" id="GO:0019755">
    <property type="term" value="P:one-carbon compound transport"/>
    <property type="evidence" value="ECO:0007669"/>
    <property type="project" value="UniProtKB-ARBA"/>
</dbReference>
<dbReference type="PRINTS" id="PR00783">
    <property type="entry name" value="MINTRINSICP"/>
</dbReference>
<dbReference type="GO" id="GO:0005737">
    <property type="term" value="C:cytoplasm"/>
    <property type="evidence" value="ECO:0007669"/>
    <property type="project" value="UniProtKB-ARBA"/>
</dbReference>
<evidence type="ECO:0000256" key="7">
    <source>
        <dbReference type="SAM" id="Phobius"/>
    </source>
</evidence>
<dbReference type="GO" id="GO:0016020">
    <property type="term" value="C:membrane"/>
    <property type="evidence" value="ECO:0007669"/>
    <property type="project" value="InterPro"/>
</dbReference>
<dbReference type="Pfam" id="PF00230">
    <property type="entry name" value="MIP"/>
    <property type="match status" value="2"/>
</dbReference>
<dbReference type="PANTHER" id="PTHR45665">
    <property type="entry name" value="AQUAPORIN-8"/>
    <property type="match status" value="1"/>
</dbReference>
<dbReference type="InterPro" id="IPR000425">
    <property type="entry name" value="MIP"/>
</dbReference>
<feature type="transmembrane region" description="Helical" evidence="7">
    <location>
        <begin position="79"/>
        <end position="99"/>
    </location>
</feature>
<dbReference type="PANTHER" id="PTHR45665:SF9">
    <property type="entry name" value="AQUAPORIN-8"/>
    <property type="match status" value="1"/>
</dbReference>
<dbReference type="GO" id="GO:0012505">
    <property type="term" value="C:endomembrane system"/>
    <property type="evidence" value="ECO:0007669"/>
    <property type="project" value="UniProtKB-SubCell"/>
</dbReference>
<sequence length="220" mass="23448">MLRKYLAEFIGTGTLVAVVVGSGTMATQMSADQGVQLLINTISTVFVLGILILVFGSISGAHFNPAVSLIEWVQKRLSLNLLAGYLISQFAGGIAGAMLANLMFKNPAYFPSQHVRSGANLWLGEVVATAGLLFLIQLLRGQKKDSFAPVVIASWIGSAYFFTSSTSFANPAVTFARTFTDTFSGIAMGSVAMFMVAQLIGASLGSILGKYFTQEQRQNL</sequence>
<feature type="transmembrane region" description="Helical" evidence="7">
    <location>
        <begin position="37"/>
        <end position="58"/>
    </location>
</feature>
<dbReference type="Gene3D" id="1.20.1080.10">
    <property type="entry name" value="Glycerol uptake facilitator protein"/>
    <property type="match status" value="1"/>
</dbReference>
<evidence type="ECO:0000256" key="6">
    <source>
        <dbReference type="ARBA" id="ARBA00023136"/>
    </source>
</evidence>
<dbReference type="SUPFAM" id="SSF81338">
    <property type="entry name" value="Aquaporin-like"/>
    <property type="match status" value="1"/>
</dbReference>
<dbReference type="GO" id="GO:0015250">
    <property type="term" value="F:water channel activity"/>
    <property type="evidence" value="ECO:0007669"/>
    <property type="project" value="TreeGrafter"/>
</dbReference>
<feature type="transmembrane region" description="Helical" evidence="7">
    <location>
        <begin position="119"/>
        <end position="139"/>
    </location>
</feature>
<evidence type="ECO:0000313" key="8">
    <source>
        <dbReference type="EMBL" id="CAB4895886.1"/>
    </source>
</evidence>
<dbReference type="EMBL" id="CAFBMD010000040">
    <property type="protein sequence ID" value="CAB4895886.1"/>
    <property type="molecule type" value="Genomic_DNA"/>
</dbReference>
<dbReference type="InterPro" id="IPR034294">
    <property type="entry name" value="Aquaporin_transptr"/>
</dbReference>